<organism evidence="1 2">
    <name type="scientific">Puccinia striiformis f. sp. tritici</name>
    <dbReference type="NCBI Taxonomy" id="168172"/>
    <lineage>
        <taxon>Eukaryota</taxon>
        <taxon>Fungi</taxon>
        <taxon>Dikarya</taxon>
        <taxon>Basidiomycota</taxon>
        <taxon>Pucciniomycotina</taxon>
        <taxon>Pucciniomycetes</taxon>
        <taxon>Pucciniales</taxon>
        <taxon>Pucciniaceae</taxon>
        <taxon>Puccinia</taxon>
    </lineage>
</organism>
<reference evidence="2" key="2">
    <citation type="journal article" date="2018" name="Mol. Plant Microbe Interact.">
        <title>Genome sequence resources for the wheat stripe rust pathogen (Puccinia striiformis f. sp. tritici) and the barley stripe rust pathogen (Puccinia striiformis f. sp. hordei).</title>
        <authorList>
            <person name="Xia C."/>
            <person name="Wang M."/>
            <person name="Yin C."/>
            <person name="Cornejo O.E."/>
            <person name="Hulbert S.H."/>
            <person name="Chen X."/>
        </authorList>
    </citation>
    <scope>NUCLEOTIDE SEQUENCE [LARGE SCALE GENOMIC DNA]</scope>
    <source>
        <strain evidence="2">93-210</strain>
    </source>
</reference>
<reference evidence="1 2" key="3">
    <citation type="journal article" date="2022" name="Microbiol. Spectr.">
        <title>Folding features and dynamics of 3D genome architecture in plant fungal pathogens.</title>
        <authorList>
            <person name="Xia C."/>
        </authorList>
    </citation>
    <scope>NUCLEOTIDE SEQUENCE [LARGE SCALE GENOMIC DNA]</scope>
    <source>
        <strain evidence="1 2">93-210</strain>
    </source>
</reference>
<accession>A0ACC0E3Q0</accession>
<keyword evidence="2" id="KW-1185">Reference proteome</keyword>
<evidence type="ECO:0000313" key="2">
    <source>
        <dbReference type="Proteomes" id="UP001060170"/>
    </source>
</evidence>
<reference evidence="2" key="1">
    <citation type="journal article" date="2018" name="BMC Genomics">
        <title>Genomic insights into host adaptation between the wheat stripe rust pathogen (Puccinia striiformis f. sp. tritici) and the barley stripe rust pathogen (Puccinia striiformis f. sp. hordei).</title>
        <authorList>
            <person name="Xia C."/>
            <person name="Wang M."/>
            <person name="Yin C."/>
            <person name="Cornejo O.E."/>
            <person name="Hulbert S.H."/>
            <person name="Chen X."/>
        </authorList>
    </citation>
    <scope>NUCLEOTIDE SEQUENCE [LARGE SCALE GENOMIC DNA]</scope>
    <source>
        <strain evidence="2">93-210</strain>
    </source>
</reference>
<sequence>MKTNLLLASLQAADVGLNITCANVAFMMEPDWNPTVKAQAFDRLHQIGQQKPVQVLLFVTPDTVEQKNSLCELADLQIPEIIEENYYKPCYTSNILKRDA</sequence>
<dbReference type="Proteomes" id="UP001060170">
    <property type="component" value="Chromosome 11"/>
</dbReference>
<evidence type="ECO:0000313" key="1">
    <source>
        <dbReference type="EMBL" id="KAI7943986.1"/>
    </source>
</evidence>
<name>A0ACC0E3Q0_9BASI</name>
<proteinExistence type="predicted"/>
<protein>
    <submittedName>
        <fullName evidence="1">Uncharacterized protein</fullName>
    </submittedName>
</protein>
<gene>
    <name evidence="1" type="ORF">MJO28_011514</name>
</gene>
<comment type="caution">
    <text evidence="1">The sequence shown here is derived from an EMBL/GenBank/DDBJ whole genome shotgun (WGS) entry which is preliminary data.</text>
</comment>
<dbReference type="EMBL" id="CM045875">
    <property type="protein sequence ID" value="KAI7943986.1"/>
    <property type="molecule type" value="Genomic_DNA"/>
</dbReference>